<dbReference type="PRINTS" id="PR00776">
    <property type="entry name" value="HEMOGLOBNASE"/>
</dbReference>
<keyword evidence="2" id="KW-0472">Membrane</keyword>
<keyword evidence="5" id="KW-1185">Reference proteome</keyword>
<keyword evidence="3" id="KW-0732">Signal</keyword>
<proteinExistence type="inferred from homology"/>
<reference evidence="4" key="3">
    <citation type="submission" date="2022-06" db="UniProtKB">
        <authorList>
            <consortium name="EnsemblPlants"/>
        </authorList>
    </citation>
    <scope>IDENTIFICATION</scope>
</reference>
<dbReference type="PANTHER" id="PTHR12000:SF50">
    <property type="entry name" value="VACUOLAR-PROCESSING ENZYME GAMMA-ISOZYME"/>
    <property type="match status" value="1"/>
</dbReference>
<comment type="similarity">
    <text evidence="1">Belongs to the peptidase C13 family.</text>
</comment>
<evidence type="ECO:0000256" key="3">
    <source>
        <dbReference type="SAM" id="SignalP"/>
    </source>
</evidence>
<feature type="signal peptide" evidence="3">
    <location>
        <begin position="1"/>
        <end position="29"/>
    </location>
</feature>
<keyword evidence="2" id="KW-1133">Transmembrane helix</keyword>
<protein>
    <recommendedName>
        <fullName evidence="6">Vacuolar-processing enzyme</fullName>
    </recommendedName>
</protein>
<dbReference type="EnsemblPlants" id="TuG1812G0300002236.01.T05">
    <property type="protein sequence ID" value="TuG1812G0300002236.01.T05"/>
    <property type="gene ID" value="TuG1812G0300002236.01"/>
</dbReference>
<dbReference type="Pfam" id="PF01650">
    <property type="entry name" value="Peptidase_C13"/>
    <property type="match status" value="1"/>
</dbReference>
<evidence type="ECO:0008006" key="6">
    <source>
        <dbReference type="Google" id="ProtNLM"/>
    </source>
</evidence>
<dbReference type="GO" id="GO:0051603">
    <property type="term" value="P:proteolysis involved in protein catabolic process"/>
    <property type="evidence" value="ECO:0007669"/>
    <property type="project" value="TreeGrafter"/>
</dbReference>
<dbReference type="PROSITE" id="PS51257">
    <property type="entry name" value="PROKAR_LIPOPROTEIN"/>
    <property type="match status" value="1"/>
</dbReference>
<dbReference type="PANTHER" id="PTHR12000">
    <property type="entry name" value="HEMOGLOBINASE FAMILY MEMBER"/>
    <property type="match status" value="1"/>
</dbReference>
<dbReference type="GO" id="GO:0004197">
    <property type="term" value="F:cysteine-type endopeptidase activity"/>
    <property type="evidence" value="ECO:0007669"/>
    <property type="project" value="TreeGrafter"/>
</dbReference>
<dbReference type="AlphaFoldDB" id="A0A8R7TVN8"/>
<feature type="transmembrane region" description="Helical" evidence="2">
    <location>
        <begin position="141"/>
        <end position="158"/>
    </location>
</feature>
<evidence type="ECO:0000313" key="5">
    <source>
        <dbReference type="Proteomes" id="UP000015106"/>
    </source>
</evidence>
<name>A0A8R7TVN8_TRIUA</name>
<feature type="chain" id="PRO_5035783705" description="Vacuolar-processing enzyme" evidence="3">
    <location>
        <begin position="30"/>
        <end position="173"/>
    </location>
</feature>
<gene>
    <name evidence="4" type="primary">LOC125543799</name>
</gene>
<dbReference type="GO" id="GO:0006624">
    <property type="term" value="P:vacuolar protein processing"/>
    <property type="evidence" value="ECO:0007669"/>
    <property type="project" value="TreeGrafter"/>
</dbReference>
<evidence type="ECO:0000256" key="1">
    <source>
        <dbReference type="ARBA" id="ARBA00009941"/>
    </source>
</evidence>
<dbReference type="Proteomes" id="UP000015106">
    <property type="component" value="Chromosome 3"/>
</dbReference>
<dbReference type="Gene3D" id="3.40.50.1460">
    <property type="match status" value="1"/>
</dbReference>
<dbReference type="InterPro" id="IPR001096">
    <property type="entry name" value="Peptidase_C13"/>
</dbReference>
<reference evidence="5" key="1">
    <citation type="journal article" date="2013" name="Nature">
        <title>Draft genome of the wheat A-genome progenitor Triticum urartu.</title>
        <authorList>
            <person name="Ling H.Q."/>
            <person name="Zhao S."/>
            <person name="Liu D."/>
            <person name="Wang J."/>
            <person name="Sun H."/>
            <person name="Zhang C."/>
            <person name="Fan H."/>
            <person name="Li D."/>
            <person name="Dong L."/>
            <person name="Tao Y."/>
            <person name="Gao C."/>
            <person name="Wu H."/>
            <person name="Li Y."/>
            <person name="Cui Y."/>
            <person name="Guo X."/>
            <person name="Zheng S."/>
            <person name="Wang B."/>
            <person name="Yu K."/>
            <person name="Liang Q."/>
            <person name="Yang W."/>
            <person name="Lou X."/>
            <person name="Chen J."/>
            <person name="Feng M."/>
            <person name="Jian J."/>
            <person name="Zhang X."/>
            <person name="Luo G."/>
            <person name="Jiang Y."/>
            <person name="Liu J."/>
            <person name="Wang Z."/>
            <person name="Sha Y."/>
            <person name="Zhang B."/>
            <person name="Wu H."/>
            <person name="Tang D."/>
            <person name="Shen Q."/>
            <person name="Xue P."/>
            <person name="Zou S."/>
            <person name="Wang X."/>
            <person name="Liu X."/>
            <person name="Wang F."/>
            <person name="Yang Y."/>
            <person name="An X."/>
            <person name="Dong Z."/>
            <person name="Zhang K."/>
            <person name="Zhang X."/>
            <person name="Luo M.C."/>
            <person name="Dvorak J."/>
            <person name="Tong Y."/>
            <person name="Wang J."/>
            <person name="Yang H."/>
            <person name="Li Z."/>
            <person name="Wang D."/>
            <person name="Zhang A."/>
            <person name="Wang J."/>
        </authorList>
    </citation>
    <scope>NUCLEOTIDE SEQUENCE</scope>
    <source>
        <strain evidence="5">cv. G1812</strain>
    </source>
</reference>
<keyword evidence="2" id="KW-0812">Transmembrane</keyword>
<dbReference type="GO" id="GO:0005773">
    <property type="term" value="C:vacuole"/>
    <property type="evidence" value="ECO:0007669"/>
    <property type="project" value="GOC"/>
</dbReference>
<organism evidence="4 5">
    <name type="scientific">Triticum urartu</name>
    <name type="common">Red wild einkorn</name>
    <name type="synonym">Crithodium urartu</name>
    <dbReference type="NCBI Taxonomy" id="4572"/>
    <lineage>
        <taxon>Eukaryota</taxon>
        <taxon>Viridiplantae</taxon>
        <taxon>Streptophyta</taxon>
        <taxon>Embryophyta</taxon>
        <taxon>Tracheophyta</taxon>
        <taxon>Spermatophyta</taxon>
        <taxon>Magnoliopsida</taxon>
        <taxon>Liliopsida</taxon>
        <taxon>Poales</taxon>
        <taxon>Poaceae</taxon>
        <taxon>BOP clade</taxon>
        <taxon>Pooideae</taxon>
        <taxon>Triticodae</taxon>
        <taxon>Triticeae</taxon>
        <taxon>Triticinae</taxon>
        <taxon>Triticum</taxon>
    </lineage>
</organism>
<dbReference type="Gramene" id="TuG1812G0300002236.01.T05">
    <property type="protein sequence ID" value="TuG1812G0300002236.01.T05"/>
    <property type="gene ID" value="TuG1812G0300002236.01"/>
</dbReference>
<evidence type="ECO:0000256" key="2">
    <source>
        <dbReference type="SAM" id="Phobius"/>
    </source>
</evidence>
<reference evidence="4" key="2">
    <citation type="submission" date="2018-03" db="EMBL/GenBank/DDBJ databases">
        <title>The Triticum urartu genome reveals the dynamic nature of wheat genome evolution.</title>
        <authorList>
            <person name="Ling H."/>
            <person name="Ma B."/>
            <person name="Shi X."/>
            <person name="Liu H."/>
            <person name="Dong L."/>
            <person name="Sun H."/>
            <person name="Cao Y."/>
            <person name="Gao Q."/>
            <person name="Zheng S."/>
            <person name="Li Y."/>
            <person name="Yu Y."/>
            <person name="Du H."/>
            <person name="Qi M."/>
            <person name="Li Y."/>
            <person name="Yu H."/>
            <person name="Cui Y."/>
            <person name="Wang N."/>
            <person name="Chen C."/>
            <person name="Wu H."/>
            <person name="Zhao Y."/>
            <person name="Zhang J."/>
            <person name="Li Y."/>
            <person name="Zhou W."/>
            <person name="Zhang B."/>
            <person name="Hu W."/>
            <person name="Eijk M."/>
            <person name="Tang J."/>
            <person name="Witsenboer H."/>
            <person name="Zhao S."/>
            <person name="Li Z."/>
            <person name="Zhang A."/>
            <person name="Wang D."/>
            <person name="Liang C."/>
        </authorList>
    </citation>
    <scope>NUCLEOTIDE SEQUENCE [LARGE SCALE GENOMIC DNA]</scope>
    <source>
        <strain evidence="4">cv. G1812</strain>
    </source>
</reference>
<sequence length="173" mass="19000">MAMASFRPPPLALLLAACLSALVLAVAHARTPRLEPTIRLPSQRAAGQEDDDSVGTRWAVLIAGSNGYYNYRHQADICHAYQIMKKGGLKDENIIVFMYDDIAHNPENPRPGVIINHPQGGDVYAGVPKDYTGKEVNVKNFFAVLLVTMGVLGSLVSIQNLPFLRFLSFIAFF</sequence>
<evidence type="ECO:0000313" key="4">
    <source>
        <dbReference type="EnsemblPlants" id="TuG1812G0300002236.01.T05"/>
    </source>
</evidence>
<accession>A0A8R7TVN8</accession>